<dbReference type="InterPro" id="IPR036097">
    <property type="entry name" value="HisK_dim/P_sf"/>
</dbReference>
<dbReference type="SMART" id="SM00387">
    <property type="entry name" value="HATPase_c"/>
    <property type="match status" value="1"/>
</dbReference>
<dbReference type="Pfam" id="PF13185">
    <property type="entry name" value="GAF_2"/>
    <property type="match status" value="1"/>
</dbReference>
<dbReference type="Gene3D" id="1.10.287.130">
    <property type="match status" value="1"/>
</dbReference>
<feature type="domain" description="PAS" evidence="9">
    <location>
        <begin position="92"/>
        <end position="145"/>
    </location>
</feature>
<dbReference type="PANTHER" id="PTHR43047:SF72">
    <property type="entry name" value="OSMOSENSING HISTIDINE PROTEIN KINASE SLN1"/>
    <property type="match status" value="1"/>
</dbReference>
<dbReference type="InterPro" id="IPR005467">
    <property type="entry name" value="His_kinase_dom"/>
</dbReference>
<evidence type="ECO:0000256" key="5">
    <source>
        <dbReference type="ARBA" id="ARBA00022777"/>
    </source>
</evidence>
<dbReference type="Pfam" id="PF02518">
    <property type="entry name" value="HATPase_c"/>
    <property type="match status" value="1"/>
</dbReference>
<evidence type="ECO:0000256" key="3">
    <source>
        <dbReference type="ARBA" id="ARBA00022553"/>
    </source>
</evidence>
<feature type="domain" description="Histidine kinase" evidence="8">
    <location>
        <begin position="533"/>
        <end position="748"/>
    </location>
</feature>
<proteinExistence type="predicted"/>
<feature type="transmembrane region" description="Helical" evidence="7">
    <location>
        <begin position="46"/>
        <end position="68"/>
    </location>
</feature>
<evidence type="ECO:0000256" key="1">
    <source>
        <dbReference type="ARBA" id="ARBA00000085"/>
    </source>
</evidence>
<keyword evidence="7" id="KW-0472">Membrane</keyword>
<keyword evidence="7" id="KW-0812">Transmembrane</keyword>
<dbReference type="InterPro" id="IPR035965">
    <property type="entry name" value="PAS-like_dom_sf"/>
</dbReference>
<dbReference type="SMART" id="SM00091">
    <property type="entry name" value="PAS"/>
    <property type="match status" value="2"/>
</dbReference>
<dbReference type="CDD" id="cd00082">
    <property type="entry name" value="HisKA"/>
    <property type="match status" value="1"/>
</dbReference>
<reference evidence="11 12" key="1">
    <citation type="submission" date="2021-02" db="EMBL/GenBank/DDBJ databases">
        <title>De Novo genome assembly of isolated myxobacteria.</title>
        <authorList>
            <person name="Stevens D.C."/>
        </authorList>
    </citation>
    <scope>NUCLEOTIDE SEQUENCE [LARGE SCALE GENOMIC DNA]</scope>
    <source>
        <strain evidence="12">SCPEA02</strain>
    </source>
</reference>
<dbReference type="Pfam" id="PF13426">
    <property type="entry name" value="PAS_9"/>
    <property type="match status" value="1"/>
</dbReference>
<keyword evidence="5" id="KW-0418">Kinase</keyword>
<dbReference type="Gene3D" id="3.30.450.40">
    <property type="match status" value="1"/>
</dbReference>
<evidence type="ECO:0000256" key="4">
    <source>
        <dbReference type="ARBA" id="ARBA00022679"/>
    </source>
</evidence>
<dbReference type="SMART" id="SM00065">
    <property type="entry name" value="GAF"/>
    <property type="match status" value="1"/>
</dbReference>
<feature type="transmembrane region" description="Helical" evidence="7">
    <location>
        <begin position="21"/>
        <end position="40"/>
    </location>
</feature>
<dbReference type="InterPro" id="IPR000014">
    <property type="entry name" value="PAS"/>
</dbReference>
<keyword evidence="3" id="KW-0597">Phosphoprotein</keyword>
<dbReference type="InterPro" id="IPR003018">
    <property type="entry name" value="GAF"/>
</dbReference>
<dbReference type="RefSeq" id="WP_206726967.1">
    <property type="nucleotide sequence ID" value="NZ_CP071090.1"/>
</dbReference>
<evidence type="ECO:0000256" key="6">
    <source>
        <dbReference type="SAM" id="Coils"/>
    </source>
</evidence>
<evidence type="ECO:0000256" key="2">
    <source>
        <dbReference type="ARBA" id="ARBA00012438"/>
    </source>
</evidence>
<sequence length="758" mass="82504">MTPRPGSARVLRLEQVVGGMGLLATGLSIVMAVGALLAWAMDGGGLPHVFFGISVIAFFTLAVFLSLLTRNARALASMEEERQRVEQSLRASEARLAAIVSGAADAIISIDGAQRITVFNEGAEHIFGYSAREALGQSLDLLIPERYHQLHRQHVALFTTGTESSRTMAERLPIVGRRKSGEEFPAEASLSKVDLDGAHLLTVMLRDISARKRAEEVLRNSEEHFRTAFEDAPIGMAIVGLDGRFLNVNAGLCAIVGYSQRELLGRRFRDITWHEDLDADLANFQRLLTGELSSYQREKRYVHKQGHLVDILLTSSLVRDARGEPLHFIAHMQDISERKLLEQALRFLAEAGPRLAGSLKTRTTLTAVARLAVPALADWCVVELVDDNGNVLSLEGVAATPEKSMLLDAVLGAYPHDPLRHGNIVAGVLQTGRSVLFPQVPETLLEEMAEDAAHLEMLRRIAPVSGIVVPLQARGRILGVAILWTSESERHFGARDLTLAEELANRAALAIDNAFLHEKSEQATRIRDEVLRVVAHDLRTPLNVIALSATTLLKRTPEQRASDTRPLEVIRKAVQRSHRLIQDLLDVARMEAGRLKVARAPQDTASLVGEAIDLHRALAEAKSIQLIADVPDDTPPLLADHDRVIQILSNLIGNALKFTPEGGTIIVRVEPEGGTVRFSVRDTGAGIAAEDIPSLFEPFWQARVGSKDGTGLGLAIVKGLVDAHGGHLWVESSPGMGSTFSFSLPTGPRAESQLTHHA</sequence>
<comment type="catalytic activity">
    <reaction evidence="1">
        <text>ATP + protein L-histidine = ADP + protein N-phospho-L-histidine.</text>
        <dbReference type="EC" id="2.7.13.3"/>
    </reaction>
</comment>
<dbReference type="Gene3D" id="3.30.450.20">
    <property type="entry name" value="PAS domain"/>
    <property type="match status" value="2"/>
</dbReference>
<protein>
    <recommendedName>
        <fullName evidence="2">histidine kinase</fullName>
        <ecNumber evidence="2">2.7.13.3</ecNumber>
    </recommendedName>
</protein>
<dbReference type="InterPro" id="IPR001610">
    <property type="entry name" value="PAC"/>
</dbReference>
<dbReference type="SUPFAM" id="SSF47384">
    <property type="entry name" value="Homodimeric domain of signal transducing histidine kinase"/>
    <property type="match status" value="1"/>
</dbReference>
<keyword evidence="7" id="KW-1133">Transmembrane helix</keyword>
<keyword evidence="6" id="KW-0175">Coiled coil</keyword>
<dbReference type="InterPro" id="IPR003661">
    <property type="entry name" value="HisK_dim/P_dom"/>
</dbReference>
<name>A0ABX7P4Q3_9BACT</name>
<dbReference type="PROSITE" id="PS50113">
    <property type="entry name" value="PAC"/>
    <property type="match status" value="1"/>
</dbReference>
<keyword evidence="12" id="KW-1185">Reference proteome</keyword>
<dbReference type="EMBL" id="CP071090">
    <property type="protein sequence ID" value="QSQ25412.1"/>
    <property type="molecule type" value="Genomic_DNA"/>
</dbReference>
<evidence type="ECO:0000259" key="8">
    <source>
        <dbReference type="PROSITE" id="PS50109"/>
    </source>
</evidence>
<keyword evidence="4" id="KW-0808">Transferase</keyword>
<dbReference type="PANTHER" id="PTHR43047">
    <property type="entry name" value="TWO-COMPONENT HISTIDINE PROTEIN KINASE"/>
    <property type="match status" value="1"/>
</dbReference>
<dbReference type="Pfam" id="PF00989">
    <property type="entry name" value="PAS"/>
    <property type="match status" value="1"/>
</dbReference>
<dbReference type="InterPro" id="IPR013767">
    <property type="entry name" value="PAS_fold"/>
</dbReference>
<dbReference type="InterPro" id="IPR000700">
    <property type="entry name" value="PAS-assoc_C"/>
</dbReference>
<evidence type="ECO:0000313" key="11">
    <source>
        <dbReference type="EMBL" id="QSQ25412.1"/>
    </source>
</evidence>
<dbReference type="PROSITE" id="PS50109">
    <property type="entry name" value="HIS_KIN"/>
    <property type="match status" value="1"/>
</dbReference>
<dbReference type="Pfam" id="PF00512">
    <property type="entry name" value="HisKA"/>
    <property type="match status" value="1"/>
</dbReference>
<feature type="domain" description="PAC" evidence="10">
    <location>
        <begin position="295"/>
        <end position="347"/>
    </location>
</feature>
<evidence type="ECO:0000259" key="10">
    <source>
        <dbReference type="PROSITE" id="PS50113"/>
    </source>
</evidence>
<dbReference type="InterPro" id="IPR004358">
    <property type="entry name" value="Sig_transdc_His_kin-like_C"/>
</dbReference>
<dbReference type="EC" id="2.7.13.3" evidence="2"/>
<evidence type="ECO:0000259" key="9">
    <source>
        <dbReference type="PROSITE" id="PS50112"/>
    </source>
</evidence>
<feature type="domain" description="PAS" evidence="9">
    <location>
        <begin position="221"/>
        <end position="291"/>
    </location>
</feature>
<evidence type="ECO:0000313" key="12">
    <source>
        <dbReference type="Proteomes" id="UP000662747"/>
    </source>
</evidence>
<dbReference type="CDD" id="cd16922">
    <property type="entry name" value="HATPase_EvgS-ArcB-TorS-like"/>
    <property type="match status" value="1"/>
</dbReference>
<dbReference type="InterPro" id="IPR036890">
    <property type="entry name" value="HATPase_C_sf"/>
</dbReference>
<dbReference type="CDD" id="cd00130">
    <property type="entry name" value="PAS"/>
    <property type="match status" value="2"/>
</dbReference>
<dbReference type="SMART" id="SM00388">
    <property type="entry name" value="HisKA"/>
    <property type="match status" value="1"/>
</dbReference>
<feature type="coiled-coil region" evidence="6">
    <location>
        <begin position="68"/>
        <end position="95"/>
    </location>
</feature>
<dbReference type="PRINTS" id="PR00344">
    <property type="entry name" value="BCTRLSENSOR"/>
</dbReference>
<dbReference type="SMART" id="SM00086">
    <property type="entry name" value="PAC"/>
    <property type="match status" value="2"/>
</dbReference>
<dbReference type="Proteomes" id="UP000662747">
    <property type="component" value="Chromosome"/>
</dbReference>
<dbReference type="SUPFAM" id="SSF55781">
    <property type="entry name" value="GAF domain-like"/>
    <property type="match status" value="1"/>
</dbReference>
<dbReference type="PROSITE" id="PS50112">
    <property type="entry name" value="PAS"/>
    <property type="match status" value="2"/>
</dbReference>
<dbReference type="Gene3D" id="3.30.565.10">
    <property type="entry name" value="Histidine kinase-like ATPase, C-terminal domain"/>
    <property type="match status" value="1"/>
</dbReference>
<dbReference type="NCBIfam" id="TIGR00229">
    <property type="entry name" value="sensory_box"/>
    <property type="match status" value="2"/>
</dbReference>
<dbReference type="InterPro" id="IPR003594">
    <property type="entry name" value="HATPase_dom"/>
</dbReference>
<organism evidence="11 12">
    <name type="scientific">Pyxidicoccus parkwayensis</name>
    <dbReference type="NCBI Taxonomy" id="2813578"/>
    <lineage>
        <taxon>Bacteria</taxon>
        <taxon>Pseudomonadati</taxon>
        <taxon>Myxococcota</taxon>
        <taxon>Myxococcia</taxon>
        <taxon>Myxococcales</taxon>
        <taxon>Cystobacterineae</taxon>
        <taxon>Myxococcaceae</taxon>
        <taxon>Pyxidicoccus</taxon>
    </lineage>
</organism>
<accession>A0ABX7P4Q3</accession>
<gene>
    <name evidence="11" type="ORF">JY651_10995</name>
</gene>
<evidence type="ECO:0000256" key="7">
    <source>
        <dbReference type="SAM" id="Phobius"/>
    </source>
</evidence>
<dbReference type="SUPFAM" id="SSF55785">
    <property type="entry name" value="PYP-like sensor domain (PAS domain)"/>
    <property type="match status" value="2"/>
</dbReference>
<dbReference type="SUPFAM" id="SSF55874">
    <property type="entry name" value="ATPase domain of HSP90 chaperone/DNA topoisomerase II/histidine kinase"/>
    <property type="match status" value="1"/>
</dbReference>
<dbReference type="InterPro" id="IPR029016">
    <property type="entry name" value="GAF-like_dom_sf"/>
</dbReference>